<comment type="caution">
    <text evidence="7">The sequence shown here is derived from an EMBL/GenBank/DDBJ whole genome shotgun (WGS) entry which is preliminary data.</text>
</comment>
<evidence type="ECO:0000256" key="1">
    <source>
        <dbReference type="ARBA" id="ARBA00006787"/>
    </source>
</evidence>
<dbReference type="PANTHER" id="PTHR10543:SF24">
    <property type="entry name" value="CAROTENOID ISOMEROOXYGENASE"/>
    <property type="match status" value="1"/>
</dbReference>
<gene>
    <name evidence="7" type="ORF">NKR23_g1242</name>
</gene>
<dbReference type="PANTHER" id="PTHR10543">
    <property type="entry name" value="BETA-CAROTENE DIOXYGENASE"/>
    <property type="match status" value="1"/>
</dbReference>
<evidence type="ECO:0000256" key="5">
    <source>
        <dbReference type="PIRSR" id="PIRSR604294-1"/>
    </source>
</evidence>
<feature type="compositionally biased region" description="Basic and acidic residues" evidence="6">
    <location>
        <begin position="17"/>
        <end position="26"/>
    </location>
</feature>
<sequence length="638" mass="70213">MSSPEAPPVALKQPLHRTADHEKEDNEQAVQNMQKQLYHEWPNEAGFDGLDEHRGPIDVPVKGSIPAWAAGSLFRTGPGQCKVENTPRDTIYLSHWFDGLAHTHRFDIIPVDQGSQSNGQIEQQHARVVYSSRRQSDELVAYMQKHGNHKMFSFGQKRDPCLGIFSKFMSTFLVPPPNGDKRKLENVAVTVQPPIPGLPSALGGSASSSSIPSSTAKTTTVNGAPVNSDGSGKVTAPETSGHRATSMWLASDTCSMREIDARTLEPIGFATQESLHPSLTGPVSCAHSQRDPVTGDFFNFNLAFGRTPTYRVFRVSAASGKTDILATIERKHLSPAYIHSFFLTANFVVLCLPSAHFALSGLKILWEKNMLDAIEPFDRKKLCKWFVIDRHHGHGVVAEFETPAGFFFHTVNAFEEPVEGSGDGEEKAVEVFCDVMEFPNLDIMYSLYYDSILDREGAATAMWGDEDKTRRMITSLARWKFRVPLPAAPSKEGGKNTPSTGKLPLTPIPEKVLCIPGPHAGELPTINPAYHTRRHRYVYSLPNRGLSTVVDTLVKTDTLTREAIIWDNPRGHTPGEPIFVARPGAVDEDDGVLLSVVLDGLAQTSYLLCLDARDMTELGRAEVPFAVSMGFHGVHLKL</sequence>
<protein>
    <submittedName>
        <fullName evidence="7">Carotenoid cleavage dioxygenase 1</fullName>
    </submittedName>
</protein>
<organism evidence="7 8">
    <name type="scientific">Pleurostoma richardsiae</name>
    <dbReference type="NCBI Taxonomy" id="41990"/>
    <lineage>
        <taxon>Eukaryota</taxon>
        <taxon>Fungi</taxon>
        <taxon>Dikarya</taxon>
        <taxon>Ascomycota</taxon>
        <taxon>Pezizomycotina</taxon>
        <taxon>Sordariomycetes</taxon>
        <taxon>Sordariomycetidae</taxon>
        <taxon>Calosphaeriales</taxon>
        <taxon>Pleurostomataceae</taxon>
        <taxon>Pleurostoma</taxon>
    </lineage>
</organism>
<feature type="binding site" evidence="5">
    <location>
        <position position="287"/>
    </location>
    <ligand>
        <name>Fe cation</name>
        <dbReference type="ChEBI" id="CHEBI:24875"/>
        <note>catalytic</note>
    </ligand>
</feature>
<feature type="binding site" evidence="5">
    <location>
        <position position="632"/>
    </location>
    <ligand>
        <name>Fe cation</name>
        <dbReference type="ChEBI" id="CHEBI:24875"/>
        <note>catalytic</note>
    </ligand>
</feature>
<evidence type="ECO:0000256" key="2">
    <source>
        <dbReference type="ARBA" id="ARBA00022723"/>
    </source>
</evidence>
<feature type="region of interest" description="Disordered" evidence="6">
    <location>
        <begin position="199"/>
        <end position="243"/>
    </location>
</feature>
<name>A0AA38S063_9PEZI</name>
<keyword evidence="7" id="KW-0223">Dioxygenase</keyword>
<evidence type="ECO:0000256" key="3">
    <source>
        <dbReference type="ARBA" id="ARBA00023002"/>
    </source>
</evidence>
<keyword evidence="3" id="KW-0560">Oxidoreductase</keyword>
<feature type="compositionally biased region" description="Low complexity" evidence="6">
    <location>
        <begin position="199"/>
        <end position="214"/>
    </location>
</feature>
<dbReference type="Proteomes" id="UP001174694">
    <property type="component" value="Unassembled WGS sequence"/>
</dbReference>
<comment type="cofactor">
    <cofactor evidence="5">
        <name>Fe(2+)</name>
        <dbReference type="ChEBI" id="CHEBI:29033"/>
    </cofactor>
    <text evidence="5">Binds 1 Fe(2+) ion per subunit.</text>
</comment>
<evidence type="ECO:0000313" key="7">
    <source>
        <dbReference type="EMBL" id="KAJ9156367.1"/>
    </source>
</evidence>
<evidence type="ECO:0000313" key="8">
    <source>
        <dbReference type="Proteomes" id="UP001174694"/>
    </source>
</evidence>
<dbReference type="EMBL" id="JANBVO010000002">
    <property type="protein sequence ID" value="KAJ9156367.1"/>
    <property type="molecule type" value="Genomic_DNA"/>
</dbReference>
<reference evidence="7" key="1">
    <citation type="submission" date="2022-07" db="EMBL/GenBank/DDBJ databases">
        <title>Fungi with potential for degradation of polypropylene.</title>
        <authorList>
            <person name="Gostincar C."/>
        </authorList>
    </citation>
    <scope>NUCLEOTIDE SEQUENCE</scope>
    <source>
        <strain evidence="7">EXF-13308</strain>
    </source>
</reference>
<comment type="similarity">
    <text evidence="1">Belongs to the carotenoid oxygenase family.</text>
</comment>
<evidence type="ECO:0000256" key="6">
    <source>
        <dbReference type="SAM" id="MobiDB-lite"/>
    </source>
</evidence>
<dbReference type="Pfam" id="PF03055">
    <property type="entry name" value="RPE65"/>
    <property type="match status" value="1"/>
</dbReference>
<dbReference type="GO" id="GO:0046872">
    <property type="term" value="F:metal ion binding"/>
    <property type="evidence" value="ECO:0007669"/>
    <property type="project" value="UniProtKB-KW"/>
</dbReference>
<dbReference type="GO" id="GO:0010436">
    <property type="term" value="F:carotenoid dioxygenase activity"/>
    <property type="evidence" value="ECO:0007669"/>
    <property type="project" value="TreeGrafter"/>
</dbReference>
<feature type="binding site" evidence="5">
    <location>
        <position position="339"/>
    </location>
    <ligand>
        <name>Fe cation</name>
        <dbReference type="ChEBI" id="CHEBI:24875"/>
        <note>catalytic</note>
    </ligand>
</feature>
<keyword evidence="4 5" id="KW-0408">Iron</keyword>
<dbReference type="GO" id="GO:0016121">
    <property type="term" value="P:carotene catabolic process"/>
    <property type="evidence" value="ECO:0007669"/>
    <property type="project" value="TreeGrafter"/>
</dbReference>
<feature type="region of interest" description="Disordered" evidence="6">
    <location>
        <begin position="1"/>
        <end position="30"/>
    </location>
</feature>
<accession>A0AA38S063</accession>
<keyword evidence="8" id="KW-1185">Reference proteome</keyword>
<keyword evidence="2 5" id="KW-0479">Metal-binding</keyword>
<evidence type="ECO:0000256" key="4">
    <source>
        <dbReference type="ARBA" id="ARBA00023004"/>
    </source>
</evidence>
<dbReference type="AlphaFoldDB" id="A0AA38S063"/>
<dbReference type="InterPro" id="IPR004294">
    <property type="entry name" value="Carotenoid_Oase"/>
</dbReference>
<proteinExistence type="inferred from homology"/>
<feature type="binding site" evidence="5">
    <location>
        <position position="409"/>
    </location>
    <ligand>
        <name>Fe cation</name>
        <dbReference type="ChEBI" id="CHEBI:24875"/>
        <note>catalytic</note>
    </ligand>
</feature>